<dbReference type="OrthoDB" id="3919494at2759"/>
<evidence type="ECO:0000259" key="6">
    <source>
        <dbReference type="PROSITE" id="PS51263"/>
    </source>
</evidence>
<dbReference type="Gene3D" id="3.40.20.10">
    <property type="entry name" value="Severin"/>
    <property type="match status" value="1"/>
</dbReference>
<dbReference type="EMBL" id="KZ819374">
    <property type="protein sequence ID" value="PWN43004.1"/>
    <property type="molecule type" value="Genomic_DNA"/>
</dbReference>
<dbReference type="Proteomes" id="UP000245783">
    <property type="component" value="Unassembled WGS sequence"/>
</dbReference>
<sequence length="219" mass="24279">MCLARGNASISSSCSAPTADGTDIIRPASASATLMLVTCSNKLRRSPSSFLRRFSRAERYLFLSFTKLSPESLTYNRTPASLKMATVDIPVTLLDKLKSFRMGKSNAGAAALVVKIDKKKLQMEMEEEFDDIGIEELQEELPENSPRFIVLSYELKHRDGRTSYPLIILYWAPPTSSTELSTLYASAISLFSVKADIAKVVELREGTLDREEIDKKLGA</sequence>
<proteinExistence type="inferred from homology"/>
<dbReference type="GO" id="GO:0071933">
    <property type="term" value="F:Arp2/3 complex binding"/>
    <property type="evidence" value="ECO:0007669"/>
    <property type="project" value="InterPro"/>
</dbReference>
<dbReference type="SUPFAM" id="SSF55753">
    <property type="entry name" value="Actin depolymerizing proteins"/>
    <property type="match status" value="1"/>
</dbReference>
<evidence type="ECO:0000256" key="2">
    <source>
        <dbReference type="ARBA" id="ARBA00004496"/>
    </source>
</evidence>
<dbReference type="GO" id="GO:0003779">
    <property type="term" value="F:actin binding"/>
    <property type="evidence" value="ECO:0007669"/>
    <property type="project" value="InterPro"/>
</dbReference>
<evidence type="ECO:0000256" key="5">
    <source>
        <dbReference type="ARBA" id="ARBA00023242"/>
    </source>
</evidence>
<feature type="domain" description="ADF-H" evidence="6">
    <location>
        <begin position="84"/>
        <end position="219"/>
    </location>
</feature>
<dbReference type="InterPro" id="IPR029006">
    <property type="entry name" value="ADF-H/Gelsolin-like_dom_sf"/>
</dbReference>
<evidence type="ECO:0000313" key="8">
    <source>
        <dbReference type="Proteomes" id="UP000245783"/>
    </source>
</evidence>
<comment type="similarity">
    <text evidence="3">Belongs to the actin-binding proteins ADF family. GMF subfamily.</text>
</comment>
<dbReference type="FunCoup" id="A0A316W0F2">
    <property type="interactions" value="88"/>
</dbReference>
<evidence type="ECO:0000256" key="3">
    <source>
        <dbReference type="ARBA" id="ARBA00010055"/>
    </source>
</evidence>
<keyword evidence="5" id="KW-0539">Nucleus</keyword>
<gene>
    <name evidence="7" type="ORF">IE81DRAFT_322925</name>
</gene>
<reference evidence="7 8" key="1">
    <citation type="journal article" date="2018" name="Mol. Biol. Evol.">
        <title>Broad Genomic Sampling Reveals a Smut Pathogenic Ancestry of the Fungal Clade Ustilaginomycotina.</title>
        <authorList>
            <person name="Kijpornyongpan T."/>
            <person name="Mondo S.J."/>
            <person name="Barry K."/>
            <person name="Sandor L."/>
            <person name="Lee J."/>
            <person name="Lipzen A."/>
            <person name="Pangilinan J."/>
            <person name="LaButti K."/>
            <person name="Hainaut M."/>
            <person name="Henrissat B."/>
            <person name="Grigoriev I.V."/>
            <person name="Spatafora J.W."/>
            <person name="Aime M.C."/>
        </authorList>
    </citation>
    <scope>NUCLEOTIDE SEQUENCE [LARGE SCALE GENOMIC DNA]</scope>
    <source>
        <strain evidence="7 8">MCA 4658</strain>
    </source>
</reference>
<keyword evidence="4" id="KW-0963">Cytoplasm</keyword>
<dbReference type="SMART" id="SM00102">
    <property type="entry name" value="ADF"/>
    <property type="match status" value="1"/>
</dbReference>
<dbReference type="GO" id="GO:0005634">
    <property type="term" value="C:nucleus"/>
    <property type="evidence" value="ECO:0007669"/>
    <property type="project" value="UniProtKB-SubCell"/>
</dbReference>
<dbReference type="PANTHER" id="PTHR11249">
    <property type="entry name" value="GLIAL FACTOR NATURATION FACTOR"/>
    <property type="match status" value="1"/>
</dbReference>
<accession>A0A316W0F2</accession>
<evidence type="ECO:0000313" key="7">
    <source>
        <dbReference type="EMBL" id="PWN43004.1"/>
    </source>
</evidence>
<comment type="subcellular location">
    <subcellularLocation>
        <location evidence="2">Cytoplasm</location>
    </subcellularLocation>
    <subcellularLocation>
        <location evidence="1">Nucleus</location>
    </subcellularLocation>
</comment>
<dbReference type="RefSeq" id="XP_025370164.1">
    <property type="nucleotide sequence ID" value="XM_025513780.1"/>
</dbReference>
<dbReference type="InterPro" id="IPR011171">
    <property type="entry name" value="GMF"/>
</dbReference>
<dbReference type="PANTHER" id="PTHR11249:SF2">
    <property type="entry name" value="GLIA MATURATION FACTOR"/>
    <property type="match status" value="1"/>
</dbReference>
<organism evidence="7 8">
    <name type="scientific">Ceraceosorus guamensis</name>
    <dbReference type="NCBI Taxonomy" id="1522189"/>
    <lineage>
        <taxon>Eukaryota</taxon>
        <taxon>Fungi</taxon>
        <taxon>Dikarya</taxon>
        <taxon>Basidiomycota</taxon>
        <taxon>Ustilaginomycotina</taxon>
        <taxon>Exobasidiomycetes</taxon>
        <taxon>Ceraceosorales</taxon>
        <taxon>Ceraceosoraceae</taxon>
        <taxon>Ceraceosorus</taxon>
    </lineage>
</organism>
<dbReference type="GO" id="GO:0071846">
    <property type="term" value="P:actin filament debranching"/>
    <property type="evidence" value="ECO:0007669"/>
    <property type="project" value="InterPro"/>
</dbReference>
<dbReference type="GO" id="GO:0034316">
    <property type="term" value="P:negative regulation of Arp2/3 complex-mediated actin nucleation"/>
    <property type="evidence" value="ECO:0007669"/>
    <property type="project" value="TreeGrafter"/>
</dbReference>
<dbReference type="GeneID" id="37035650"/>
<name>A0A316W0F2_9BASI</name>
<dbReference type="STRING" id="1522189.A0A316W0F2"/>
<evidence type="ECO:0000256" key="1">
    <source>
        <dbReference type="ARBA" id="ARBA00004123"/>
    </source>
</evidence>
<keyword evidence="8" id="KW-1185">Reference proteome</keyword>
<dbReference type="PROSITE" id="PS51263">
    <property type="entry name" value="ADF_H"/>
    <property type="match status" value="1"/>
</dbReference>
<dbReference type="InParanoid" id="A0A316W0F2"/>
<dbReference type="CDD" id="cd11283">
    <property type="entry name" value="ADF_GMF-beta_like"/>
    <property type="match status" value="1"/>
</dbReference>
<dbReference type="AlphaFoldDB" id="A0A316W0F2"/>
<dbReference type="FunFam" id="3.40.20.10:FF:000026">
    <property type="entry name" value="Glia maturation factor"/>
    <property type="match status" value="1"/>
</dbReference>
<evidence type="ECO:0000256" key="4">
    <source>
        <dbReference type="ARBA" id="ARBA00022490"/>
    </source>
</evidence>
<protein>
    <submittedName>
        <fullName evidence="7">Actin depolymerizing protein</fullName>
    </submittedName>
</protein>
<dbReference type="InterPro" id="IPR002108">
    <property type="entry name" value="ADF-H"/>
</dbReference>
<dbReference type="GO" id="GO:0030479">
    <property type="term" value="C:actin cortical patch"/>
    <property type="evidence" value="ECO:0007669"/>
    <property type="project" value="TreeGrafter"/>
</dbReference>
<dbReference type="Pfam" id="PF00241">
    <property type="entry name" value="Cofilin_ADF"/>
    <property type="match status" value="1"/>
</dbReference>